<accession>A0A646KN25</accession>
<feature type="transmembrane region" description="Helical" evidence="1">
    <location>
        <begin position="106"/>
        <end position="125"/>
    </location>
</feature>
<dbReference type="RefSeq" id="WP_153525243.1">
    <property type="nucleotide sequence ID" value="NZ_JBEPDZ010000013.1"/>
</dbReference>
<dbReference type="OrthoDB" id="4332438at2"/>
<dbReference type="AlphaFoldDB" id="A0A646KN25"/>
<keyword evidence="1" id="KW-0472">Membrane</keyword>
<evidence type="ECO:0000313" key="3">
    <source>
        <dbReference type="Proteomes" id="UP000419138"/>
    </source>
</evidence>
<keyword evidence="3" id="KW-1185">Reference proteome</keyword>
<name>A0A646KN25_STRJU</name>
<organism evidence="2 3">
    <name type="scientific">Streptomyces jumonjinensis</name>
    <dbReference type="NCBI Taxonomy" id="1945"/>
    <lineage>
        <taxon>Bacteria</taxon>
        <taxon>Bacillati</taxon>
        <taxon>Actinomycetota</taxon>
        <taxon>Actinomycetes</taxon>
        <taxon>Kitasatosporales</taxon>
        <taxon>Streptomycetaceae</taxon>
        <taxon>Streptomyces</taxon>
    </lineage>
</organism>
<keyword evidence="1" id="KW-0812">Transmembrane</keyword>
<evidence type="ECO:0000256" key="1">
    <source>
        <dbReference type="SAM" id="Phobius"/>
    </source>
</evidence>
<reference evidence="2 3" key="1">
    <citation type="submission" date="2019-05" db="EMBL/GenBank/DDBJ databases">
        <title>Comparative genomics and metabolomics analyses of clavulanic acid producing Streptomyces species provides insight into specialized metabolism and evolution of beta-lactam biosynthetic gene clusters.</title>
        <authorList>
            <person name="Moore M.A."/>
            <person name="Cruz-Morales P."/>
            <person name="Barona Gomez F."/>
            <person name="Kapil T."/>
        </authorList>
    </citation>
    <scope>NUCLEOTIDE SEQUENCE [LARGE SCALE GENOMIC DNA]</scope>
    <source>
        <strain evidence="2 3">NRRL 5741</strain>
    </source>
</reference>
<comment type="caution">
    <text evidence="2">The sequence shown here is derived from an EMBL/GenBank/DDBJ whole genome shotgun (WGS) entry which is preliminary data.</text>
</comment>
<evidence type="ECO:0000313" key="2">
    <source>
        <dbReference type="EMBL" id="MQT03724.1"/>
    </source>
</evidence>
<feature type="transmembrane region" description="Helical" evidence="1">
    <location>
        <begin position="132"/>
        <end position="150"/>
    </location>
</feature>
<sequence>MSPLLLHARRVALGLVALLLLAAGAWSSWDTARHIMLAKGREHGTITVAGCGEETCTGPFDPDGTAAPRGRMTIDRSVAVEKGAKLSVVVKPGTGEVVRRGTGGVFQAWVPLGGALLLAAVVIGGGIGLPRVAWGAATVGGVLLAGTFFTL</sequence>
<dbReference type="EMBL" id="VCLA01000174">
    <property type="protein sequence ID" value="MQT03724.1"/>
    <property type="molecule type" value="Genomic_DNA"/>
</dbReference>
<gene>
    <name evidence="2" type="ORF">FF041_27205</name>
</gene>
<keyword evidence="1" id="KW-1133">Transmembrane helix</keyword>
<dbReference type="Proteomes" id="UP000419138">
    <property type="component" value="Unassembled WGS sequence"/>
</dbReference>
<proteinExistence type="predicted"/>
<protein>
    <submittedName>
        <fullName evidence="2">Uncharacterized protein</fullName>
    </submittedName>
</protein>